<dbReference type="EMBL" id="CP133623">
    <property type="protein sequence ID" value="WMV58294.1"/>
    <property type="molecule type" value="Genomic_DNA"/>
</dbReference>
<proteinExistence type="predicted"/>
<dbReference type="AlphaFoldDB" id="A0AAF1A2Y3"/>
<keyword evidence="2" id="KW-1185">Reference proteome</keyword>
<gene>
    <name evidence="1" type="ORF">MTR67_051679</name>
</gene>
<protein>
    <submittedName>
        <fullName evidence="1">Uncharacterized protein</fullName>
    </submittedName>
</protein>
<evidence type="ECO:0000313" key="2">
    <source>
        <dbReference type="Proteomes" id="UP001234989"/>
    </source>
</evidence>
<organism evidence="1 2">
    <name type="scientific">Solanum verrucosum</name>
    <dbReference type="NCBI Taxonomy" id="315347"/>
    <lineage>
        <taxon>Eukaryota</taxon>
        <taxon>Viridiplantae</taxon>
        <taxon>Streptophyta</taxon>
        <taxon>Embryophyta</taxon>
        <taxon>Tracheophyta</taxon>
        <taxon>Spermatophyta</taxon>
        <taxon>Magnoliopsida</taxon>
        <taxon>eudicotyledons</taxon>
        <taxon>Gunneridae</taxon>
        <taxon>Pentapetalae</taxon>
        <taxon>asterids</taxon>
        <taxon>lamiids</taxon>
        <taxon>Solanales</taxon>
        <taxon>Solanaceae</taxon>
        <taxon>Solanoideae</taxon>
        <taxon>Solaneae</taxon>
        <taxon>Solanum</taxon>
    </lineage>
</organism>
<name>A0AAF1A2Y3_SOLVR</name>
<accession>A0AAF1A2Y3</accession>
<evidence type="ECO:0000313" key="1">
    <source>
        <dbReference type="EMBL" id="WMV58294.1"/>
    </source>
</evidence>
<sequence>MAPSQQKSYADVFFFGCGSNAPKKNRFYALQISGEQEGSPDEVNDMLKFFQVDVYALLDPGATFFL</sequence>
<dbReference type="Proteomes" id="UP001234989">
    <property type="component" value="Chromosome 12"/>
</dbReference>
<reference evidence="1" key="1">
    <citation type="submission" date="2023-08" db="EMBL/GenBank/DDBJ databases">
        <title>A de novo genome assembly of Solanum verrucosum Schlechtendal, a Mexican diploid species geographically isolated from the other diploid A-genome species in potato relatives.</title>
        <authorList>
            <person name="Hosaka K."/>
        </authorList>
    </citation>
    <scope>NUCLEOTIDE SEQUENCE</scope>
    <source>
        <tissue evidence="1">Young leaves</tissue>
    </source>
</reference>